<comment type="subcellular location">
    <subcellularLocation>
        <location evidence="1">Cell membrane</location>
        <topology evidence="1">Multi-pass membrane protein</topology>
    </subcellularLocation>
</comment>
<dbReference type="PANTHER" id="PTHR30572">
    <property type="entry name" value="MEMBRANE COMPONENT OF TRANSPORTER-RELATED"/>
    <property type="match status" value="1"/>
</dbReference>
<evidence type="ECO:0000313" key="10">
    <source>
        <dbReference type="Proteomes" id="UP000462760"/>
    </source>
</evidence>
<feature type="transmembrane region" description="Helical" evidence="7">
    <location>
        <begin position="145"/>
        <end position="168"/>
    </location>
</feature>
<feature type="transmembrane region" description="Helical" evidence="7">
    <location>
        <begin position="60"/>
        <end position="83"/>
    </location>
</feature>
<dbReference type="InterPro" id="IPR050250">
    <property type="entry name" value="Macrolide_Exporter_MacB"/>
</dbReference>
<evidence type="ECO:0000256" key="6">
    <source>
        <dbReference type="ARBA" id="ARBA00038076"/>
    </source>
</evidence>
<dbReference type="GO" id="GO:0005886">
    <property type="term" value="C:plasma membrane"/>
    <property type="evidence" value="ECO:0007669"/>
    <property type="project" value="UniProtKB-SubCell"/>
</dbReference>
<evidence type="ECO:0000313" key="9">
    <source>
        <dbReference type="EMBL" id="MSS44466.1"/>
    </source>
</evidence>
<comment type="similarity">
    <text evidence="6">Belongs to the ABC-4 integral membrane protein family.</text>
</comment>
<gene>
    <name evidence="9" type="ORF">FYJ27_12360</name>
</gene>
<reference evidence="9 10" key="1">
    <citation type="submission" date="2019-08" db="EMBL/GenBank/DDBJ databases">
        <title>In-depth cultivation of the pig gut microbiome towards novel bacterial diversity and tailored functional studies.</title>
        <authorList>
            <person name="Wylensek D."/>
            <person name="Hitch T.C.A."/>
            <person name="Clavel T."/>
        </authorList>
    </citation>
    <scope>NUCLEOTIDE SEQUENCE [LARGE SCALE GENOMIC DNA]</scope>
    <source>
        <strain evidence="9 10">Med78-601-WT-4W-RMD-3</strain>
    </source>
</reference>
<dbReference type="EMBL" id="VULR01000036">
    <property type="protein sequence ID" value="MSS44466.1"/>
    <property type="molecule type" value="Genomic_DNA"/>
</dbReference>
<dbReference type="OrthoDB" id="1907753at2"/>
<dbReference type="InterPro" id="IPR003838">
    <property type="entry name" value="ABC3_permease_C"/>
</dbReference>
<protein>
    <submittedName>
        <fullName evidence="9">FtsX-like permease family protein</fullName>
    </submittedName>
</protein>
<evidence type="ECO:0000259" key="8">
    <source>
        <dbReference type="Pfam" id="PF02687"/>
    </source>
</evidence>
<evidence type="ECO:0000256" key="7">
    <source>
        <dbReference type="SAM" id="Phobius"/>
    </source>
</evidence>
<keyword evidence="3 7" id="KW-0812">Transmembrane</keyword>
<organism evidence="9 10">
    <name type="scientific">Anaerosalibacter bizertensis</name>
    <dbReference type="NCBI Taxonomy" id="932217"/>
    <lineage>
        <taxon>Bacteria</taxon>
        <taxon>Bacillati</taxon>
        <taxon>Bacillota</taxon>
        <taxon>Tissierellia</taxon>
        <taxon>Tissierellales</taxon>
        <taxon>Sporanaerobacteraceae</taxon>
        <taxon>Anaerosalibacter</taxon>
    </lineage>
</organism>
<evidence type="ECO:0000256" key="4">
    <source>
        <dbReference type="ARBA" id="ARBA00022989"/>
    </source>
</evidence>
<evidence type="ECO:0000256" key="5">
    <source>
        <dbReference type="ARBA" id="ARBA00023136"/>
    </source>
</evidence>
<keyword evidence="2" id="KW-1003">Cell membrane</keyword>
<proteinExistence type="inferred from homology"/>
<dbReference type="RefSeq" id="WP_154485133.1">
    <property type="nucleotide sequence ID" value="NZ_VULR01000036.1"/>
</dbReference>
<dbReference type="AlphaFoldDB" id="A0A844FKR1"/>
<evidence type="ECO:0000256" key="1">
    <source>
        <dbReference type="ARBA" id="ARBA00004651"/>
    </source>
</evidence>
<feature type="transmembrane region" description="Helical" evidence="7">
    <location>
        <begin position="111"/>
        <end position="133"/>
    </location>
</feature>
<keyword evidence="4 7" id="KW-1133">Transmembrane helix</keyword>
<name>A0A844FKR1_9FIRM</name>
<comment type="caution">
    <text evidence="9">The sequence shown here is derived from an EMBL/GenBank/DDBJ whole genome shotgun (WGS) entry which is preliminary data.</text>
</comment>
<evidence type="ECO:0000256" key="2">
    <source>
        <dbReference type="ARBA" id="ARBA00022475"/>
    </source>
</evidence>
<evidence type="ECO:0000256" key="3">
    <source>
        <dbReference type="ARBA" id="ARBA00022692"/>
    </source>
</evidence>
<dbReference type="PANTHER" id="PTHR30572:SF4">
    <property type="entry name" value="ABC TRANSPORTER PERMEASE YTRF"/>
    <property type="match status" value="1"/>
</dbReference>
<dbReference type="GO" id="GO:0022857">
    <property type="term" value="F:transmembrane transporter activity"/>
    <property type="evidence" value="ECO:0007669"/>
    <property type="project" value="TreeGrafter"/>
</dbReference>
<keyword evidence="5 7" id="KW-0472">Membrane</keyword>
<accession>A0A844FKR1</accession>
<dbReference type="Pfam" id="PF02687">
    <property type="entry name" value="FtsX"/>
    <property type="match status" value="1"/>
</dbReference>
<feature type="domain" description="ABC3 transporter permease C-terminal" evidence="8">
    <location>
        <begin position="62"/>
        <end position="173"/>
    </location>
</feature>
<sequence>MADNIGGDGNIIVYSSKNDTLEQIDKFIAGGNSRWDKFESSGLQALSKRKIRWIDLDSNFLFITIIVYIAAISQAMAIMTFWIDNMRFEIGLRKALGHTNFQIGKLVYGEIFTITLIAYIISIIIQLIINIFIKSVLGVLITLRFENLTLGMVVIVITSLTTSIYPIIKSFEVQPTEAMKL</sequence>
<dbReference type="Proteomes" id="UP000462760">
    <property type="component" value="Unassembled WGS sequence"/>
</dbReference>